<dbReference type="Proteomes" id="UP000198619">
    <property type="component" value="Unassembled WGS sequence"/>
</dbReference>
<reference evidence="1 2" key="1">
    <citation type="submission" date="2016-10" db="EMBL/GenBank/DDBJ databases">
        <authorList>
            <person name="de Groot N.N."/>
        </authorList>
    </citation>
    <scope>NUCLEOTIDE SEQUENCE [LARGE SCALE GENOMIC DNA]</scope>
    <source>
        <strain evidence="1 2">DSM 12271</strain>
    </source>
</reference>
<dbReference type="EMBL" id="FOKI01000039">
    <property type="protein sequence ID" value="SFB38438.1"/>
    <property type="molecule type" value="Genomic_DNA"/>
</dbReference>
<evidence type="ECO:0008006" key="3">
    <source>
        <dbReference type="Google" id="ProtNLM"/>
    </source>
</evidence>
<accession>A0A1I1APP3</accession>
<evidence type="ECO:0000313" key="1">
    <source>
        <dbReference type="EMBL" id="SFB38438.1"/>
    </source>
</evidence>
<dbReference type="InterPro" id="IPR021321">
    <property type="entry name" value="DUF2922"/>
</dbReference>
<dbReference type="OrthoDB" id="9795264at2"/>
<proteinExistence type="predicted"/>
<dbReference type="RefSeq" id="WP_090042780.1">
    <property type="nucleotide sequence ID" value="NZ_FOKI01000039.1"/>
</dbReference>
<evidence type="ECO:0000313" key="2">
    <source>
        <dbReference type="Proteomes" id="UP000198619"/>
    </source>
</evidence>
<dbReference type="AlphaFoldDB" id="A0A1I1APP3"/>
<keyword evidence="2" id="KW-1185">Reference proteome</keyword>
<organism evidence="1 2">
    <name type="scientific">Clostridium frigidicarnis</name>
    <dbReference type="NCBI Taxonomy" id="84698"/>
    <lineage>
        <taxon>Bacteria</taxon>
        <taxon>Bacillati</taxon>
        <taxon>Bacillota</taxon>
        <taxon>Clostridia</taxon>
        <taxon>Eubacteriales</taxon>
        <taxon>Clostridiaceae</taxon>
        <taxon>Clostridium</taxon>
    </lineage>
</organism>
<sequence length="72" mass="7913">MNSRTLVMTFLNDIGKKVNVRIPYVKEDLSKDEVAAVMDALINSKAIISDGSYLTTKSSATVTTQSVDKIYL</sequence>
<dbReference type="Pfam" id="PF11148">
    <property type="entry name" value="DUF2922"/>
    <property type="match status" value="1"/>
</dbReference>
<name>A0A1I1APP3_9CLOT</name>
<protein>
    <recommendedName>
        <fullName evidence="3">DUF2922 domain-containing protein</fullName>
    </recommendedName>
</protein>
<gene>
    <name evidence="1" type="ORF">SAMN04488528_10398</name>
</gene>